<evidence type="ECO:0000256" key="1">
    <source>
        <dbReference type="ARBA" id="ARBA00004141"/>
    </source>
</evidence>
<keyword evidence="3 6" id="KW-0812">Transmembrane</keyword>
<evidence type="ECO:0000256" key="4">
    <source>
        <dbReference type="ARBA" id="ARBA00022989"/>
    </source>
</evidence>
<proteinExistence type="inferred from homology"/>
<comment type="similarity">
    <text evidence="2">Belongs to the autoinducer-2 exporter (AI-2E) (TC 2.A.86) family.</text>
</comment>
<accession>A0A498C3E7</accession>
<gene>
    <name evidence="7" type="ORF">DFR31_2285</name>
</gene>
<dbReference type="GO" id="GO:0055085">
    <property type="term" value="P:transmembrane transport"/>
    <property type="evidence" value="ECO:0007669"/>
    <property type="project" value="TreeGrafter"/>
</dbReference>
<evidence type="ECO:0000256" key="5">
    <source>
        <dbReference type="ARBA" id="ARBA00023136"/>
    </source>
</evidence>
<keyword evidence="8" id="KW-1185">Reference proteome</keyword>
<organism evidence="7 8">
    <name type="scientific">Alkalispirillum mobile</name>
    <dbReference type="NCBI Taxonomy" id="85925"/>
    <lineage>
        <taxon>Bacteria</taxon>
        <taxon>Pseudomonadati</taxon>
        <taxon>Pseudomonadota</taxon>
        <taxon>Gammaproteobacteria</taxon>
        <taxon>Chromatiales</taxon>
        <taxon>Ectothiorhodospiraceae</taxon>
        <taxon>Alkalispirillum</taxon>
    </lineage>
</organism>
<feature type="transmembrane region" description="Helical" evidence="6">
    <location>
        <begin position="258"/>
        <end position="285"/>
    </location>
</feature>
<dbReference type="InterPro" id="IPR002549">
    <property type="entry name" value="AI-2E-like"/>
</dbReference>
<keyword evidence="5 6" id="KW-0472">Membrane</keyword>
<feature type="transmembrane region" description="Helical" evidence="6">
    <location>
        <begin position="51"/>
        <end position="73"/>
    </location>
</feature>
<dbReference type="AlphaFoldDB" id="A0A498C3E7"/>
<dbReference type="EMBL" id="RCDA01000004">
    <property type="protein sequence ID" value="RLK46971.1"/>
    <property type="molecule type" value="Genomic_DNA"/>
</dbReference>
<evidence type="ECO:0000256" key="2">
    <source>
        <dbReference type="ARBA" id="ARBA00009773"/>
    </source>
</evidence>
<feature type="transmembrane region" description="Helical" evidence="6">
    <location>
        <begin position="334"/>
        <end position="360"/>
    </location>
</feature>
<evidence type="ECO:0000313" key="8">
    <source>
        <dbReference type="Proteomes" id="UP000275461"/>
    </source>
</evidence>
<feature type="transmembrane region" description="Helical" evidence="6">
    <location>
        <begin position="294"/>
        <end position="314"/>
    </location>
</feature>
<comment type="caution">
    <text evidence="7">The sequence shown here is derived from an EMBL/GenBank/DDBJ whole genome shotgun (WGS) entry which is preliminary data.</text>
</comment>
<keyword evidence="4 6" id="KW-1133">Transmembrane helix</keyword>
<dbReference type="PANTHER" id="PTHR21716">
    <property type="entry name" value="TRANSMEMBRANE PROTEIN"/>
    <property type="match status" value="1"/>
</dbReference>
<evidence type="ECO:0000256" key="3">
    <source>
        <dbReference type="ARBA" id="ARBA00022692"/>
    </source>
</evidence>
<dbReference type="PANTHER" id="PTHR21716:SF16">
    <property type="entry name" value="BLL1467 PROTEIN"/>
    <property type="match status" value="1"/>
</dbReference>
<feature type="transmembrane region" description="Helical" evidence="6">
    <location>
        <begin position="23"/>
        <end position="45"/>
    </location>
</feature>
<evidence type="ECO:0000313" key="7">
    <source>
        <dbReference type="EMBL" id="RLK46971.1"/>
    </source>
</evidence>
<reference evidence="7 8" key="1">
    <citation type="submission" date="2018-10" db="EMBL/GenBank/DDBJ databases">
        <title>Genomic Encyclopedia of Type Strains, Phase IV (KMG-IV): sequencing the most valuable type-strain genomes for metagenomic binning, comparative biology and taxonomic classification.</title>
        <authorList>
            <person name="Goeker M."/>
        </authorList>
    </citation>
    <scope>NUCLEOTIDE SEQUENCE [LARGE SCALE GENOMIC DNA]</scope>
    <source>
        <strain evidence="7 8">DSM 12769</strain>
    </source>
</reference>
<protein>
    <submittedName>
        <fullName evidence="7">Putative PurR-regulated permease PerM</fullName>
    </submittedName>
</protein>
<feature type="transmembrane region" description="Helical" evidence="6">
    <location>
        <begin position="179"/>
        <end position="200"/>
    </location>
</feature>
<dbReference type="GO" id="GO:0016020">
    <property type="term" value="C:membrane"/>
    <property type="evidence" value="ECO:0007669"/>
    <property type="project" value="UniProtKB-SubCell"/>
</dbReference>
<name>A0A498C3E7_9GAMM</name>
<feature type="transmembrane region" description="Helical" evidence="6">
    <location>
        <begin position="80"/>
        <end position="102"/>
    </location>
</feature>
<dbReference type="RefSeq" id="WP_211328297.1">
    <property type="nucleotide sequence ID" value="NZ_RCDA01000004.1"/>
</dbReference>
<evidence type="ECO:0000256" key="6">
    <source>
        <dbReference type="SAM" id="Phobius"/>
    </source>
</evidence>
<dbReference type="Proteomes" id="UP000275461">
    <property type="component" value="Unassembled WGS sequence"/>
</dbReference>
<comment type="subcellular location">
    <subcellularLocation>
        <location evidence="1">Membrane</location>
        <topology evidence="1">Multi-pass membrane protein</topology>
    </subcellularLocation>
</comment>
<dbReference type="Pfam" id="PF01594">
    <property type="entry name" value="AI-2E_transport"/>
    <property type="match status" value="1"/>
</dbReference>
<feature type="transmembrane region" description="Helical" evidence="6">
    <location>
        <begin position="230"/>
        <end position="252"/>
    </location>
</feature>
<sequence length="375" mass="40347">MADDPMTPAEGSGAARDGAGDSLSALGALRLPLYGLFILSILYTLYLTRDIALPITLAVLASLLLAPAVHGLARRGVPRAVGAFVLLSGLVGAVGGIGALVANPMLDWMEEAPQGIAQLLVTDSGVYEAYERMTRSAREVEETVEGLRQEEDADEAPTTVVLESESWRGQLVVNAQRNLVRLALALALCYFLLVSGDRLATQFIAQLGSRARRRTALTVIRQSQREIARYLMVITASNSLVGLVTGLLAWGVGLPSPAVWGVVATLLRFIPYLGVGLTAALLLVISAITLSEPWMMLVVPGGYLLLNTLVGFFLEPYIHGYRMSINPVVVFLSIFFWGWLWGAIGVLLAVPLMTVIQVLLSHIDALKPVHRVLAR</sequence>